<feature type="compositionally biased region" description="Polar residues" evidence="2">
    <location>
        <begin position="25"/>
        <end position="35"/>
    </location>
</feature>
<feature type="compositionally biased region" description="Basic residues" evidence="2">
    <location>
        <begin position="1"/>
        <end position="17"/>
    </location>
</feature>
<dbReference type="PROSITE" id="PS50158">
    <property type="entry name" value="ZF_CCHC"/>
    <property type="match status" value="1"/>
</dbReference>
<keyword evidence="5" id="KW-1185">Reference proteome</keyword>
<dbReference type="GO" id="GO:0008270">
    <property type="term" value="F:zinc ion binding"/>
    <property type="evidence" value="ECO:0007669"/>
    <property type="project" value="UniProtKB-KW"/>
</dbReference>
<dbReference type="SUPFAM" id="SSF57756">
    <property type="entry name" value="Retrovirus zinc finger-like domains"/>
    <property type="match status" value="1"/>
</dbReference>
<dbReference type="Gene3D" id="4.10.60.10">
    <property type="entry name" value="Zinc finger, CCHC-type"/>
    <property type="match status" value="1"/>
</dbReference>
<feature type="region of interest" description="Disordered" evidence="2">
    <location>
        <begin position="79"/>
        <end position="103"/>
    </location>
</feature>
<reference evidence="4 5" key="1">
    <citation type="submission" date="2024-03" db="EMBL/GenBank/DDBJ databases">
        <title>Adaptation during the transition from Ophiocordyceps entomopathogen to insect associate is accompanied by gene loss and intensified selection.</title>
        <authorList>
            <person name="Ward C.M."/>
            <person name="Onetto C.A."/>
            <person name="Borneman A.R."/>
        </authorList>
    </citation>
    <scope>NUCLEOTIDE SEQUENCE [LARGE SCALE GENOMIC DNA]</scope>
    <source>
        <strain evidence="4">AWRI1</strain>
        <tissue evidence="4">Single Adult Female</tissue>
    </source>
</reference>
<dbReference type="EMBL" id="JBBCAQ010000014">
    <property type="protein sequence ID" value="KAK7598100.1"/>
    <property type="molecule type" value="Genomic_DNA"/>
</dbReference>
<evidence type="ECO:0000259" key="3">
    <source>
        <dbReference type="PROSITE" id="PS50158"/>
    </source>
</evidence>
<feature type="region of interest" description="Disordered" evidence="2">
    <location>
        <begin position="360"/>
        <end position="396"/>
    </location>
</feature>
<evidence type="ECO:0000313" key="5">
    <source>
        <dbReference type="Proteomes" id="UP001367676"/>
    </source>
</evidence>
<feature type="domain" description="CCHC-type" evidence="3">
    <location>
        <begin position="352"/>
        <end position="368"/>
    </location>
</feature>
<proteinExistence type="predicted"/>
<keyword evidence="1" id="KW-0863">Zinc-finger</keyword>
<accession>A0AAN9Y6J2</accession>
<dbReference type="Proteomes" id="UP001367676">
    <property type="component" value="Unassembled WGS sequence"/>
</dbReference>
<evidence type="ECO:0000313" key="4">
    <source>
        <dbReference type="EMBL" id="KAK7598100.1"/>
    </source>
</evidence>
<feature type="region of interest" description="Disordered" evidence="2">
    <location>
        <begin position="1"/>
        <end position="37"/>
    </location>
</feature>
<dbReference type="AlphaFoldDB" id="A0AAN9Y6J2"/>
<dbReference type="Pfam" id="PF00098">
    <property type="entry name" value="zf-CCHC"/>
    <property type="match status" value="1"/>
</dbReference>
<sequence>MPRRDQRRRSRILKRTQKAIEQSDAEQSSNDSNGSFHGFSDFDNTLVSEKLNPSSFVEEINITLSSSVVDTNINLSSSVEEINTNPSPSSSVEEINTNPLPSSSVEDININVSSSSCAEMAEKIIERKHPEWIFNGKQFREWKIRIENLLACDDLEDLLCDEKEEKKYVNLRPSDRKEKMPDYHKNQQKAKKIIFEYIDNTYLNRISECATVKEMILLLEHEHKVTSRVGRIGARRKWVNMKYNIGGDLRKFLLIYEACMREYEEAGGEISEEDKIDQLQSAMPESYECAADWFENLPNAKQKYENYRTKLIEKFDRYQQKKTDFKKPDRREKSPETDEKSQSSGDDYRWKKCYNCGGYGHQSKDCPSRKRPESDSKERICSNENQTVSDHEKRKSKTFERINWAKSAQLNQPTLHAITIEEYNEKTAAIKQKADVEKFLKDNEFSITQYGVFFDKLANIMNHVRKTKAGSEMVTHVADETDKVLKDGKVFDIVPSILAAVRKVVTSEIGRKNIFAVAHFIQDELRVPNLFPMCLSLKKTALAILLSKDGLKSLVKLKRNHRDLYMSPQTAPLMEALDKSFPILSLPTGSSDSENHQPSGRLSGMKAAALSTLHAISIEEYDEKTTAIKQKPEVKTFLEDNDFVISQYGVFFDKLANIMNHVRKTKAGSEMVTHVANETDKVLKEGKVFDFVQSILAAVRKVLTSQIGRKNVFAVAYFIKDELRVPDLFAMFLSWKRMIIDNLIFSKDGLKALVMLYQNSYKLDHSPKTAQLMKVLDRDFPILSLPDGSSDTNNNQTKGQANVQSLFRQLSGGEKKRGSRRFS</sequence>
<dbReference type="InterPro" id="IPR001878">
    <property type="entry name" value="Znf_CCHC"/>
</dbReference>
<dbReference type="Pfam" id="PF14223">
    <property type="entry name" value="Retrotran_gag_2"/>
    <property type="match status" value="1"/>
</dbReference>
<evidence type="ECO:0000256" key="1">
    <source>
        <dbReference type="PROSITE-ProRule" id="PRU00047"/>
    </source>
</evidence>
<dbReference type="GO" id="GO:0003676">
    <property type="term" value="F:nucleic acid binding"/>
    <property type="evidence" value="ECO:0007669"/>
    <property type="project" value="InterPro"/>
</dbReference>
<dbReference type="InterPro" id="IPR036875">
    <property type="entry name" value="Znf_CCHC_sf"/>
</dbReference>
<feature type="compositionally biased region" description="Basic and acidic residues" evidence="2">
    <location>
        <begin position="362"/>
        <end position="381"/>
    </location>
</feature>
<keyword evidence="1" id="KW-0862">Zinc</keyword>
<comment type="caution">
    <text evidence="4">The sequence shown here is derived from an EMBL/GenBank/DDBJ whole genome shotgun (WGS) entry which is preliminary data.</text>
</comment>
<organism evidence="4 5">
    <name type="scientific">Parthenolecanium corni</name>
    <dbReference type="NCBI Taxonomy" id="536013"/>
    <lineage>
        <taxon>Eukaryota</taxon>
        <taxon>Metazoa</taxon>
        <taxon>Ecdysozoa</taxon>
        <taxon>Arthropoda</taxon>
        <taxon>Hexapoda</taxon>
        <taxon>Insecta</taxon>
        <taxon>Pterygota</taxon>
        <taxon>Neoptera</taxon>
        <taxon>Paraneoptera</taxon>
        <taxon>Hemiptera</taxon>
        <taxon>Sternorrhyncha</taxon>
        <taxon>Coccoidea</taxon>
        <taxon>Coccidae</taxon>
        <taxon>Parthenolecanium</taxon>
    </lineage>
</organism>
<keyword evidence="1" id="KW-0479">Metal-binding</keyword>
<name>A0AAN9Y6J2_9HEMI</name>
<feature type="region of interest" description="Disordered" evidence="2">
    <location>
        <begin position="320"/>
        <end position="346"/>
    </location>
</feature>
<evidence type="ECO:0000256" key="2">
    <source>
        <dbReference type="SAM" id="MobiDB-lite"/>
    </source>
</evidence>
<protein>
    <recommendedName>
        <fullName evidence="3">CCHC-type domain-containing protein</fullName>
    </recommendedName>
</protein>
<gene>
    <name evidence="4" type="ORF">V9T40_006335</name>
</gene>
<dbReference type="SMART" id="SM00343">
    <property type="entry name" value="ZnF_C2HC"/>
    <property type="match status" value="1"/>
</dbReference>